<organism evidence="2 3">
    <name type="scientific">Xanthomonas citri pv. citri</name>
    <dbReference type="NCBI Taxonomy" id="611301"/>
    <lineage>
        <taxon>Bacteria</taxon>
        <taxon>Pseudomonadati</taxon>
        <taxon>Pseudomonadota</taxon>
        <taxon>Gammaproteobacteria</taxon>
        <taxon>Lysobacterales</taxon>
        <taxon>Lysobacteraceae</taxon>
        <taxon>Xanthomonas</taxon>
    </lineage>
</organism>
<protein>
    <submittedName>
        <fullName evidence="2">Uncharacterized protein</fullName>
    </submittedName>
</protein>
<proteinExistence type="predicted"/>
<gene>
    <name evidence="2" type="ORF">XAC3562_630090</name>
</gene>
<dbReference type="AlphaFoldDB" id="A0A0U5GC62"/>
<sequence>MFIRRSSRRLSGTPRQRVGSLPIYPTDVAFKLQPPDARPVGPLNSRGAEHAPAGTRMSKGAREWPRLLPDLPVRSLVQPFSRQELRPGSMPGSPASPCN</sequence>
<dbReference type="EMBL" id="CCXZ01000159">
    <property type="protein sequence ID" value="CEG17627.1"/>
    <property type="molecule type" value="Genomic_DNA"/>
</dbReference>
<feature type="region of interest" description="Disordered" evidence="1">
    <location>
        <begin position="32"/>
        <end position="99"/>
    </location>
</feature>
<keyword evidence="3" id="KW-1185">Reference proteome</keyword>
<evidence type="ECO:0000313" key="3">
    <source>
        <dbReference type="Proteomes" id="UP000052230"/>
    </source>
</evidence>
<reference evidence="2 3" key="1">
    <citation type="submission" date="2014-09" db="EMBL/GenBank/DDBJ databases">
        <authorList>
            <person name="Regsiter A."/>
        </authorList>
    </citation>
    <scope>NUCLEOTIDE SEQUENCE [LARGE SCALE GENOMIC DNA]</scope>
</reference>
<name>A0A0U5GC62_XANCI</name>
<evidence type="ECO:0000256" key="1">
    <source>
        <dbReference type="SAM" id="MobiDB-lite"/>
    </source>
</evidence>
<evidence type="ECO:0000313" key="2">
    <source>
        <dbReference type="EMBL" id="CEG17627.1"/>
    </source>
</evidence>
<comment type="caution">
    <text evidence="2">The sequence shown here is derived from an EMBL/GenBank/DDBJ whole genome shotgun (WGS) entry which is preliminary data.</text>
</comment>
<accession>A0A0U5GC62</accession>
<dbReference type="Proteomes" id="UP000052230">
    <property type="component" value="Unassembled WGS sequence"/>
</dbReference>
<feature type="region of interest" description="Disordered" evidence="1">
    <location>
        <begin position="1"/>
        <end position="20"/>
    </location>
</feature>